<dbReference type="RefSeq" id="WP_146916059.1">
    <property type="nucleotide sequence ID" value="NZ_VORW01000002.1"/>
</dbReference>
<evidence type="ECO:0000313" key="3">
    <source>
        <dbReference type="Proteomes" id="UP000321935"/>
    </source>
</evidence>
<accession>A0A5C7AZV8</accession>
<dbReference type="EMBL" id="VORW01000002">
    <property type="protein sequence ID" value="TXE13717.1"/>
    <property type="molecule type" value="Genomic_DNA"/>
</dbReference>
<feature type="chain" id="PRO_5022720180" evidence="1">
    <location>
        <begin position="20"/>
        <end position="134"/>
    </location>
</feature>
<protein>
    <submittedName>
        <fullName evidence="2">Uncharacterized protein</fullName>
    </submittedName>
</protein>
<reference evidence="2 3" key="1">
    <citation type="submission" date="2019-08" db="EMBL/GenBank/DDBJ databases">
        <title>Genomes sequence of Algoriphagus aquimarinus ACAM450.</title>
        <authorList>
            <person name="Bowman J.P."/>
        </authorList>
    </citation>
    <scope>NUCLEOTIDE SEQUENCE [LARGE SCALE GENOMIC DNA]</scope>
    <source>
        <strain evidence="2 3">ACAM 450</strain>
    </source>
</reference>
<dbReference type="PROSITE" id="PS51257">
    <property type="entry name" value="PROKAR_LIPOPROTEIN"/>
    <property type="match status" value="1"/>
</dbReference>
<dbReference type="AlphaFoldDB" id="A0A5C7AZV8"/>
<organism evidence="2 3">
    <name type="scientific">Algoriphagus aquimarinus</name>
    <dbReference type="NCBI Taxonomy" id="237018"/>
    <lineage>
        <taxon>Bacteria</taxon>
        <taxon>Pseudomonadati</taxon>
        <taxon>Bacteroidota</taxon>
        <taxon>Cytophagia</taxon>
        <taxon>Cytophagales</taxon>
        <taxon>Cyclobacteriaceae</taxon>
        <taxon>Algoriphagus</taxon>
    </lineage>
</organism>
<proteinExistence type="predicted"/>
<feature type="signal peptide" evidence="1">
    <location>
        <begin position="1"/>
        <end position="19"/>
    </location>
</feature>
<comment type="caution">
    <text evidence="2">The sequence shown here is derived from an EMBL/GenBank/DDBJ whole genome shotgun (WGS) entry which is preliminary data.</text>
</comment>
<evidence type="ECO:0000313" key="2">
    <source>
        <dbReference type="EMBL" id="TXE13717.1"/>
    </source>
</evidence>
<dbReference type="OrthoDB" id="9985309at2"/>
<evidence type="ECO:0000256" key="1">
    <source>
        <dbReference type="SAM" id="SignalP"/>
    </source>
</evidence>
<sequence>MKKLLITSMLMASAIFLFIACDSKQPVDQLLKNDVQRSEIITSFINNQAYRMEMMDAMMANDSSRNIMGQRMVGRPEMIGMMMSDPAKIMGTMDHMVNMAANDSIMFNNMIQMMKDKPQMWNKVMKMTSTTNTK</sequence>
<name>A0A5C7AZV8_9BACT</name>
<gene>
    <name evidence="2" type="ORF">ESV85_07045</name>
</gene>
<keyword evidence="1" id="KW-0732">Signal</keyword>
<dbReference type="Proteomes" id="UP000321935">
    <property type="component" value="Unassembled WGS sequence"/>
</dbReference>